<dbReference type="EMBL" id="CAIIXF020000004">
    <property type="protein sequence ID" value="CAH1781575.1"/>
    <property type="molecule type" value="Genomic_DNA"/>
</dbReference>
<gene>
    <name evidence="11" type="ORF">OFUS_LOCUS8143</name>
</gene>
<evidence type="ECO:0000256" key="10">
    <source>
        <dbReference type="ARBA" id="ARBA00022833"/>
    </source>
</evidence>
<dbReference type="Pfam" id="PF00240">
    <property type="entry name" value="ubiquitin"/>
    <property type="match status" value="1"/>
</dbReference>
<dbReference type="GO" id="GO:0016740">
    <property type="term" value="F:transferase activity"/>
    <property type="evidence" value="ECO:0007669"/>
    <property type="project" value="UniProtKB-KW"/>
</dbReference>
<dbReference type="PRINTS" id="PR00348">
    <property type="entry name" value="UBIQUITIN"/>
</dbReference>
<dbReference type="GO" id="GO:0008270">
    <property type="term" value="F:zinc ion binding"/>
    <property type="evidence" value="ECO:0007669"/>
    <property type="project" value="UniProtKB-KW"/>
</dbReference>
<evidence type="ECO:0000256" key="6">
    <source>
        <dbReference type="ARBA" id="ARBA00022723"/>
    </source>
</evidence>
<keyword evidence="10" id="KW-0862">Zinc</keyword>
<organism evidence="11 12">
    <name type="scientific">Owenia fusiformis</name>
    <name type="common">Polychaete worm</name>
    <dbReference type="NCBI Taxonomy" id="6347"/>
    <lineage>
        <taxon>Eukaryota</taxon>
        <taxon>Metazoa</taxon>
        <taxon>Spiralia</taxon>
        <taxon>Lophotrochozoa</taxon>
        <taxon>Annelida</taxon>
        <taxon>Polychaeta</taxon>
        <taxon>Sedentaria</taxon>
        <taxon>Canalipalpata</taxon>
        <taxon>Sabellida</taxon>
        <taxon>Oweniida</taxon>
        <taxon>Oweniidae</taxon>
        <taxon>Owenia</taxon>
    </lineage>
</organism>
<keyword evidence="7" id="KW-0677">Repeat</keyword>
<dbReference type="InterPro" id="IPR000626">
    <property type="entry name" value="Ubiquitin-like_dom"/>
</dbReference>
<dbReference type="GO" id="GO:0071816">
    <property type="term" value="P:tail-anchored membrane protein insertion into ER membrane"/>
    <property type="evidence" value="ECO:0007669"/>
    <property type="project" value="TreeGrafter"/>
</dbReference>
<dbReference type="PROSITE" id="PS50053">
    <property type="entry name" value="UBIQUITIN_2"/>
    <property type="match status" value="1"/>
</dbReference>
<evidence type="ECO:0000256" key="5">
    <source>
        <dbReference type="ARBA" id="ARBA00022679"/>
    </source>
</evidence>
<comment type="caution">
    <text evidence="11">The sequence shown here is derived from an EMBL/GenBank/DDBJ whole genome shotgun (WGS) entry which is preliminary data.</text>
</comment>
<dbReference type="Gene3D" id="1.20.120.1750">
    <property type="match status" value="1"/>
</dbReference>
<dbReference type="SUPFAM" id="SSF57850">
    <property type="entry name" value="RING/U-box"/>
    <property type="match status" value="2"/>
</dbReference>
<keyword evidence="8" id="KW-0863">Zinc-finger</keyword>
<dbReference type="SMART" id="SM00647">
    <property type="entry name" value="IBR"/>
    <property type="match status" value="2"/>
</dbReference>
<evidence type="ECO:0000256" key="7">
    <source>
        <dbReference type="ARBA" id="ARBA00022737"/>
    </source>
</evidence>
<dbReference type="PANTHER" id="PTHR46555:SF1">
    <property type="entry name" value="UBIQUITIN-LIKE PROTEIN 4A"/>
    <property type="match status" value="1"/>
</dbReference>
<dbReference type="GO" id="GO:0071818">
    <property type="term" value="C:BAT3 complex"/>
    <property type="evidence" value="ECO:0007669"/>
    <property type="project" value="TreeGrafter"/>
</dbReference>
<reference evidence="11" key="1">
    <citation type="submission" date="2022-03" db="EMBL/GenBank/DDBJ databases">
        <authorList>
            <person name="Martin C."/>
        </authorList>
    </citation>
    <scope>NUCLEOTIDE SEQUENCE</scope>
</reference>
<dbReference type="PROSITE" id="PS51873">
    <property type="entry name" value="TRIAD"/>
    <property type="match status" value="1"/>
</dbReference>
<accession>A0A8J1Y2N2</accession>
<comment type="subcellular location">
    <subcellularLocation>
        <location evidence="1">Cytoplasm</location>
        <location evidence="1">Cytosol</location>
    </subcellularLocation>
</comment>
<dbReference type="InterPro" id="IPR047154">
    <property type="entry name" value="UBL4A-like"/>
</dbReference>
<keyword evidence="9" id="KW-0833">Ubl conjugation pathway</keyword>
<evidence type="ECO:0000256" key="1">
    <source>
        <dbReference type="ARBA" id="ARBA00004514"/>
    </source>
</evidence>
<dbReference type="GO" id="GO:0006620">
    <property type="term" value="P:post-translational protein targeting to endoplasmic reticulum membrane"/>
    <property type="evidence" value="ECO:0007669"/>
    <property type="project" value="InterPro"/>
</dbReference>
<protein>
    <submittedName>
        <fullName evidence="11">Uncharacterized protein</fullName>
    </submittedName>
</protein>
<dbReference type="InterPro" id="IPR019956">
    <property type="entry name" value="Ubiquitin_dom"/>
</dbReference>
<dbReference type="Gene3D" id="3.10.20.90">
    <property type="entry name" value="Phosphatidylinositol 3-kinase Catalytic Subunit, Chain A, domain 1"/>
    <property type="match status" value="1"/>
</dbReference>
<dbReference type="PANTHER" id="PTHR46555">
    <property type="entry name" value="UBIQUITIN-LIKE PROTEIN 4A"/>
    <property type="match status" value="1"/>
</dbReference>
<evidence type="ECO:0000256" key="8">
    <source>
        <dbReference type="ARBA" id="ARBA00022771"/>
    </source>
</evidence>
<keyword evidence="6" id="KW-0479">Metal-binding</keyword>
<evidence type="ECO:0000313" key="12">
    <source>
        <dbReference type="Proteomes" id="UP000749559"/>
    </source>
</evidence>
<dbReference type="GO" id="GO:0009893">
    <property type="term" value="P:positive regulation of metabolic process"/>
    <property type="evidence" value="ECO:0007669"/>
    <property type="project" value="UniProtKB-ARBA"/>
</dbReference>
<evidence type="ECO:0000313" key="11">
    <source>
        <dbReference type="EMBL" id="CAH1781575.1"/>
    </source>
</evidence>
<comment type="pathway">
    <text evidence="2">Protein modification; protein ubiquitination.</text>
</comment>
<dbReference type="AlphaFoldDB" id="A0A8J1Y2N2"/>
<dbReference type="Proteomes" id="UP000749559">
    <property type="component" value="Unassembled WGS sequence"/>
</dbReference>
<dbReference type="SUPFAM" id="SSF54236">
    <property type="entry name" value="Ubiquitin-like"/>
    <property type="match status" value="1"/>
</dbReference>
<keyword evidence="12" id="KW-1185">Reference proteome</keyword>
<dbReference type="OrthoDB" id="419317at2759"/>
<evidence type="ECO:0000256" key="2">
    <source>
        <dbReference type="ARBA" id="ARBA00004906"/>
    </source>
</evidence>
<dbReference type="GO" id="GO:0051087">
    <property type="term" value="F:protein-folding chaperone binding"/>
    <property type="evidence" value="ECO:0007669"/>
    <property type="project" value="TreeGrafter"/>
</dbReference>
<proteinExistence type="predicted"/>
<dbReference type="InterPro" id="IPR029071">
    <property type="entry name" value="Ubiquitin-like_domsf"/>
</dbReference>
<name>A0A8J1Y2N2_OWEFU</name>
<keyword evidence="3" id="KW-0963">Cytoplasm</keyword>
<sequence length="373" mass="41745">MLGNHLDSASPVHSGDLGRYRTAYLEAGFLERIMGLTWQLFLKGLRGETTVINISATATVDELLEMISKKNGIPVETQRVLYTTKQLEYGQNKTLADYNIHNESNLFVVLRLHGGSDEDPPPKQLPDDVELTDAPDMITWDDDPDGSRAKMPCGHAIGPESLTAYCESLLTSGKFRFLCPYIGPENGVYCGKEWDFSTVRKLAVLTREEKEKFEKRITENYLRKACGIQECPGCMSLCERNDKKDRRVVCPLCSKKKEKLYEFCWYCLHDWLNSSSTTKCGNSSCSNEDPRLKILRDSPKKAVVGVKDCPSRRACPQCGMLIEHERDCKHMVCPCGEKFCFICLKSAARGTYVCGSYNAPCTVAAIQTTIPGA</sequence>
<keyword evidence="5" id="KW-0808">Transferase</keyword>
<evidence type="ECO:0000256" key="9">
    <source>
        <dbReference type="ARBA" id="ARBA00022786"/>
    </source>
</evidence>
<dbReference type="InterPro" id="IPR044066">
    <property type="entry name" value="TRIAD_supradom"/>
</dbReference>
<dbReference type="InterPro" id="IPR002867">
    <property type="entry name" value="IBR_dom"/>
</dbReference>
<keyword evidence="4" id="KW-0597">Phosphoprotein</keyword>
<evidence type="ECO:0000256" key="3">
    <source>
        <dbReference type="ARBA" id="ARBA00022490"/>
    </source>
</evidence>
<dbReference type="SMART" id="SM00213">
    <property type="entry name" value="UBQ"/>
    <property type="match status" value="1"/>
</dbReference>
<evidence type="ECO:0000256" key="4">
    <source>
        <dbReference type="ARBA" id="ARBA00022553"/>
    </source>
</evidence>